<keyword evidence="1" id="KW-1133">Transmembrane helix</keyword>
<dbReference type="EMBL" id="RCTF01000017">
    <property type="protein sequence ID" value="RLP74855.1"/>
    <property type="molecule type" value="Genomic_DNA"/>
</dbReference>
<evidence type="ECO:0008006" key="4">
    <source>
        <dbReference type="Google" id="ProtNLM"/>
    </source>
</evidence>
<organism evidence="2 3">
    <name type="scientific">Xanthobacter tagetidis</name>
    <dbReference type="NCBI Taxonomy" id="60216"/>
    <lineage>
        <taxon>Bacteria</taxon>
        <taxon>Pseudomonadati</taxon>
        <taxon>Pseudomonadota</taxon>
        <taxon>Alphaproteobacteria</taxon>
        <taxon>Hyphomicrobiales</taxon>
        <taxon>Xanthobacteraceae</taxon>
        <taxon>Xanthobacter</taxon>
    </lineage>
</organism>
<accession>A0A3L7A468</accession>
<dbReference type="Pfam" id="PF20082">
    <property type="entry name" value="DUF6476"/>
    <property type="match status" value="1"/>
</dbReference>
<reference evidence="2 3" key="1">
    <citation type="submission" date="2018-10" db="EMBL/GenBank/DDBJ databases">
        <title>Xanthobacter tagetidis genome sequencing and assembly.</title>
        <authorList>
            <person name="Maclea K.S."/>
            <person name="Goen A.E."/>
            <person name="Fatima S.A."/>
        </authorList>
    </citation>
    <scope>NUCLEOTIDE SEQUENCE [LARGE SCALE GENOMIC DNA]</scope>
    <source>
        <strain evidence="2 3">ATCC 700314</strain>
    </source>
</reference>
<name>A0A3L7A468_9HYPH</name>
<evidence type="ECO:0000256" key="1">
    <source>
        <dbReference type="SAM" id="Phobius"/>
    </source>
</evidence>
<evidence type="ECO:0000313" key="3">
    <source>
        <dbReference type="Proteomes" id="UP000269692"/>
    </source>
</evidence>
<keyword evidence="1" id="KW-0812">Transmembrane</keyword>
<comment type="caution">
    <text evidence="2">The sequence shown here is derived from an EMBL/GenBank/DDBJ whole genome shotgun (WGS) entry which is preliminary data.</text>
</comment>
<dbReference type="AlphaFoldDB" id="A0A3L7A468"/>
<dbReference type="RefSeq" id="WP_121624753.1">
    <property type="nucleotide sequence ID" value="NZ_JACIIW010000005.1"/>
</dbReference>
<dbReference type="OrthoDB" id="7959497at2"/>
<keyword evidence="1" id="KW-0472">Membrane</keyword>
<protein>
    <recommendedName>
        <fullName evidence="4">Fimbrial protein</fullName>
    </recommendedName>
</protein>
<feature type="transmembrane region" description="Helical" evidence="1">
    <location>
        <begin position="29"/>
        <end position="50"/>
    </location>
</feature>
<keyword evidence="3" id="KW-1185">Reference proteome</keyword>
<sequence>MFHRPPPIDTPDEALTPEQERVIAKFRRFSTISMLIMVLGVASVMGVIAYRMMRAKPLAEGAQTVLLPKGAKIVSTAVAGDVVVVTLDIGGSVEIRTFDARTLAPAGTLRFAAQP</sequence>
<evidence type="ECO:0000313" key="2">
    <source>
        <dbReference type="EMBL" id="RLP74855.1"/>
    </source>
</evidence>
<dbReference type="Proteomes" id="UP000269692">
    <property type="component" value="Unassembled WGS sequence"/>
</dbReference>
<gene>
    <name evidence="2" type="ORF">D9R14_17780</name>
</gene>
<dbReference type="InterPro" id="IPR045519">
    <property type="entry name" value="DUF6476"/>
</dbReference>
<proteinExistence type="predicted"/>